<evidence type="ECO:0000256" key="10">
    <source>
        <dbReference type="ARBA" id="ARBA00023268"/>
    </source>
</evidence>
<comment type="catalytic activity">
    <reaction evidence="2">
        <text>a nucleoside 2',3'-cyclic phosphate + H2O = a nucleoside 3'-phosphate + H(+)</text>
        <dbReference type="Rhea" id="RHEA:19621"/>
        <dbReference type="ChEBI" id="CHEBI:15377"/>
        <dbReference type="ChEBI" id="CHEBI:15378"/>
        <dbReference type="ChEBI" id="CHEBI:66949"/>
        <dbReference type="ChEBI" id="CHEBI:66954"/>
        <dbReference type="EC" id="3.1.4.16"/>
    </reaction>
</comment>
<dbReference type="InterPro" id="IPR006179">
    <property type="entry name" value="5_nucleotidase/apyrase"/>
</dbReference>
<evidence type="ECO:0000259" key="12">
    <source>
        <dbReference type="Pfam" id="PF00149"/>
    </source>
</evidence>
<proteinExistence type="inferred from homology"/>
<dbReference type="PRINTS" id="PR01607">
    <property type="entry name" value="APYRASEFAMLY"/>
</dbReference>
<accession>A0ABS8C2Y6</accession>
<dbReference type="InterPro" id="IPR008334">
    <property type="entry name" value="5'-Nucleotdase_C"/>
</dbReference>
<dbReference type="InterPro" id="IPR006146">
    <property type="entry name" value="5'-Nucleotdase_CS"/>
</dbReference>
<organism evidence="14 15">
    <name type="scientific">Alishewanella maricola</name>
    <dbReference type="NCBI Taxonomy" id="2795740"/>
    <lineage>
        <taxon>Bacteria</taxon>
        <taxon>Pseudomonadati</taxon>
        <taxon>Pseudomonadota</taxon>
        <taxon>Gammaproteobacteria</taxon>
        <taxon>Alteromonadales</taxon>
        <taxon>Alteromonadaceae</taxon>
        <taxon>Alishewanella</taxon>
    </lineage>
</organism>
<keyword evidence="7" id="KW-0732">Signal</keyword>
<comment type="similarity">
    <text evidence="5 11">Belongs to the 5'-nucleotidase family.</text>
</comment>
<dbReference type="Gene3D" id="3.90.780.10">
    <property type="entry name" value="5'-Nucleotidase, C-terminal domain"/>
    <property type="match status" value="1"/>
</dbReference>
<comment type="subcellular location">
    <subcellularLocation>
        <location evidence="4">Cell envelope</location>
    </subcellularLocation>
</comment>
<keyword evidence="6" id="KW-0479">Metal-binding</keyword>
<dbReference type="EMBL" id="JAEINI020000004">
    <property type="protein sequence ID" value="MCB5226692.1"/>
    <property type="molecule type" value="Genomic_DNA"/>
</dbReference>
<comment type="cofactor">
    <cofactor evidence="3">
        <name>a divalent metal cation</name>
        <dbReference type="ChEBI" id="CHEBI:60240"/>
    </cofactor>
</comment>
<dbReference type="InterPro" id="IPR041827">
    <property type="entry name" value="CpdB_N"/>
</dbReference>
<evidence type="ECO:0000313" key="15">
    <source>
        <dbReference type="Proteomes" id="UP000633814"/>
    </source>
</evidence>
<dbReference type="SUPFAM" id="SSF55816">
    <property type="entry name" value="5'-nucleotidase (syn. UDP-sugar hydrolase), C-terminal domain"/>
    <property type="match status" value="1"/>
</dbReference>
<feature type="domain" description="5'-Nucleotidase C-terminal" evidence="13">
    <location>
        <begin position="386"/>
        <end position="572"/>
    </location>
</feature>
<dbReference type="Pfam" id="PF00149">
    <property type="entry name" value="Metallophos"/>
    <property type="match status" value="1"/>
</dbReference>
<dbReference type="Gene3D" id="3.60.21.10">
    <property type="match status" value="1"/>
</dbReference>
<feature type="domain" description="Calcineurin-like phosphoesterase" evidence="12">
    <location>
        <begin position="32"/>
        <end position="278"/>
    </location>
</feature>
<evidence type="ECO:0000256" key="9">
    <source>
        <dbReference type="ARBA" id="ARBA00022801"/>
    </source>
</evidence>
<evidence type="ECO:0000256" key="8">
    <source>
        <dbReference type="ARBA" id="ARBA00022741"/>
    </source>
</evidence>
<evidence type="ECO:0000256" key="11">
    <source>
        <dbReference type="RuleBase" id="RU362119"/>
    </source>
</evidence>
<evidence type="ECO:0000256" key="4">
    <source>
        <dbReference type="ARBA" id="ARBA00004196"/>
    </source>
</evidence>
<sequence>MPQPRSSMLLLTLLTGLFACSPPNEQPVQVKLRVLETSDLHANMLDFNYYSGQTDPSLGLARTASLIKAARAQVQNSVLVDNGDLIQGSPLGDYIAQRGLAEGEIHPIMLALNTLDYDVATLGNHEFNFGLPFLYQTLAGANFPYTSANIYCAEVQCRPGVKQGEHLYPPYILQQKHVIDTQGQPQQITLGYIGFVPPQILSWDKQHLAGKLRVDSIIDTAKRLVPEMQAAGADVIIAIAHSGLGHTGVEVDPMAENMVYALTQVPGIATVLFGHSHAVFPAAQFQHLPSADITQGLLNGIPAVMPGRWGDHLGMVDLTLQQNAGEWQVVSAQAQTLAVFDNATQQPNVEADAAIVAAVAEAHQGTMAFMQRSIGMASADMYSFLAQIQDDPTVQLVADAQRTRVAELLPPELQDIPLLSAAAPFKAGGKLESSNDAEQYIQVSQGPLSFRNAADLYLYPNTVVAVKLNGAELKDWLECSANQFLQIDLTSTAPQTLINLAHSSYNFDVIDGIHYQIDVSQPSKFNHRCELVNASANRIVDLRYTDASGKVYRDAEFAAKSFIVATNNYRAYTGMFAGTGSDKVVLELPDTNREALVAYIEQQSQYDAASDRYLSAVNPKADHNWRLLPLKSAVQLDLRFKTRDSAAAQQFIQANNYWPMTKLSSDNVGFAEYRLDLQVAAPAN</sequence>
<dbReference type="CDD" id="cd07410">
    <property type="entry name" value="MPP_CpdB_N"/>
    <property type="match status" value="1"/>
</dbReference>
<dbReference type="PANTHER" id="PTHR11575:SF6">
    <property type="entry name" value="2',3'-CYCLIC-NUCLEOTIDE 2'-PHOSPHODIESTERASE_3'-NUCLEOTIDASE"/>
    <property type="match status" value="1"/>
</dbReference>
<evidence type="ECO:0000256" key="2">
    <source>
        <dbReference type="ARBA" id="ARBA00001730"/>
    </source>
</evidence>
<dbReference type="SUPFAM" id="SSF56300">
    <property type="entry name" value="Metallo-dependent phosphatases"/>
    <property type="match status" value="1"/>
</dbReference>
<evidence type="ECO:0000256" key="1">
    <source>
        <dbReference type="ARBA" id="ARBA00000527"/>
    </source>
</evidence>
<dbReference type="InterPro" id="IPR004843">
    <property type="entry name" value="Calcineurin-like_PHP"/>
</dbReference>
<evidence type="ECO:0000256" key="5">
    <source>
        <dbReference type="ARBA" id="ARBA00006654"/>
    </source>
</evidence>
<dbReference type="Pfam" id="PF02872">
    <property type="entry name" value="5_nucleotid_C"/>
    <property type="match status" value="1"/>
</dbReference>
<dbReference type="PROSITE" id="PS00785">
    <property type="entry name" value="5_NUCLEOTIDASE_1"/>
    <property type="match status" value="1"/>
</dbReference>
<evidence type="ECO:0000313" key="14">
    <source>
        <dbReference type="EMBL" id="MCB5226692.1"/>
    </source>
</evidence>
<dbReference type="RefSeq" id="WP_226750789.1">
    <property type="nucleotide sequence ID" value="NZ_JAEINI020000004.1"/>
</dbReference>
<gene>
    <name evidence="14" type="ORF">JAO78_007655</name>
</gene>
<name>A0ABS8C2Y6_9ALTE</name>
<dbReference type="Proteomes" id="UP000633814">
    <property type="component" value="Unassembled WGS sequence"/>
</dbReference>
<dbReference type="NCBIfam" id="NF006938">
    <property type="entry name" value="PRK09420.1"/>
    <property type="match status" value="1"/>
</dbReference>
<dbReference type="InterPro" id="IPR036907">
    <property type="entry name" value="5'-Nucleotdase_C_sf"/>
</dbReference>
<evidence type="ECO:0000256" key="7">
    <source>
        <dbReference type="ARBA" id="ARBA00022729"/>
    </source>
</evidence>
<protein>
    <submittedName>
        <fullName evidence="14">Bifunctional 2',3'-cyclic-nucleotide 2'-phosphodiesterase/3'-nucleotidase</fullName>
    </submittedName>
</protein>
<keyword evidence="8 11" id="KW-0547">Nucleotide-binding</keyword>
<dbReference type="InterPro" id="IPR029052">
    <property type="entry name" value="Metallo-depent_PP-like"/>
</dbReference>
<evidence type="ECO:0000256" key="6">
    <source>
        <dbReference type="ARBA" id="ARBA00022723"/>
    </source>
</evidence>
<evidence type="ECO:0000259" key="13">
    <source>
        <dbReference type="Pfam" id="PF02872"/>
    </source>
</evidence>
<dbReference type="PANTHER" id="PTHR11575">
    <property type="entry name" value="5'-NUCLEOTIDASE-RELATED"/>
    <property type="match status" value="1"/>
</dbReference>
<reference evidence="14 15" key="1">
    <citation type="submission" date="2021-10" db="EMBL/GenBank/DDBJ databases">
        <title>Alishewanella koreense sp. nov. isolated from seawater of southwestern coast in South Korea and the proposal for the reclassification of Rheinheimera perlucida and Rheinheimera tuosuensis as Arsukibacterium perlucida and Arsukibacterium tuosuensis.</title>
        <authorList>
            <person name="Kim K.H."/>
            <person name="Ruan W."/>
            <person name="Kim K.R."/>
            <person name="Baek J.H."/>
            <person name="Jeon C.O."/>
        </authorList>
    </citation>
    <scope>NUCLEOTIDE SEQUENCE [LARGE SCALE GENOMIC DNA]</scope>
    <source>
        <strain evidence="14 15">16-MA</strain>
    </source>
</reference>
<keyword evidence="10" id="KW-0511">Multifunctional enzyme</keyword>
<keyword evidence="15" id="KW-1185">Reference proteome</keyword>
<keyword evidence="9 11" id="KW-0378">Hydrolase</keyword>
<dbReference type="PROSITE" id="PS00786">
    <property type="entry name" value="5_NUCLEOTIDASE_2"/>
    <property type="match status" value="1"/>
</dbReference>
<evidence type="ECO:0000256" key="3">
    <source>
        <dbReference type="ARBA" id="ARBA00001968"/>
    </source>
</evidence>
<comment type="catalytic activity">
    <reaction evidence="1">
        <text>a ribonucleoside 3'-phosphate + H2O = a ribonucleoside + phosphate</text>
        <dbReference type="Rhea" id="RHEA:10144"/>
        <dbReference type="ChEBI" id="CHEBI:13197"/>
        <dbReference type="ChEBI" id="CHEBI:15377"/>
        <dbReference type="ChEBI" id="CHEBI:18254"/>
        <dbReference type="ChEBI" id="CHEBI:43474"/>
        <dbReference type="EC" id="3.1.3.6"/>
    </reaction>
</comment>
<dbReference type="PROSITE" id="PS51257">
    <property type="entry name" value="PROKAR_LIPOPROTEIN"/>
    <property type="match status" value="1"/>
</dbReference>
<comment type="caution">
    <text evidence="14">The sequence shown here is derived from an EMBL/GenBank/DDBJ whole genome shotgun (WGS) entry which is preliminary data.</text>
</comment>